<accession>A0ABY4KPI0</accession>
<evidence type="ECO:0000313" key="2">
    <source>
        <dbReference type="Proteomes" id="UP000831189"/>
    </source>
</evidence>
<organism evidence="1 2">
    <name type="scientific">Pseudomonas knackmussii</name>
    <dbReference type="NCBI Taxonomy" id="65741"/>
    <lineage>
        <taxon>Bacteria</taxon>
        <taxon>Pseudomonadati</taxon>
        <taxon>Pseudomonadota</taxon>
        <taxon>Gammaproteobacteria</taxon>
        <taxon>Pseudomonadales</taxon>
        <taxon>Pseudomonadaceae</taxon>
        <taxon>Pseudomonas</taxon>
    </lineage>
</organism>
<dbReference type="EMBL" id="CP096208">
    <property type="protein sequence ID" value="UPQ82773.1"/>
    <property type="molecule type" value="Genomic_DNA"/>
</dbReference>
<proteinExistence type="predicted"/>
<gene>
    <name evidence="1" type="ORF">M0M42_20730</name>
</gene>
<keyword evidence="2" id="KW-1185">Reference proteome</keyword>
<protein>
    <submittedName>
        <fullName evidence="1">Uncharacterized protein</fullName>
    </submittedName>
</protein>
<name>A0ABY4KPI0_9PSED</name>
<evidence type="ECO:0000313" key="1">
    <source>
        <dbReference type="EMBL" id="UPQ82773.1"/>
    </source>
</evidence>
<sequence length="64" mass="7180">MDNRLNGETQIWADGYSFMEVTETLLMALGIRSESGQTTETRVERTETVAKIAQDETIGAELDR</sequence>
<reference evidence="1 2" key="1">
    <citation type="submission" date="2022-04" db="EMBL/GenBank/DDBJ databases">
        <title>Pseudomonas knackmussii B09-2.</title>
        <authorList>
            <person name="Deng Y."/>
        </authorList>
    </citation>
    <scope>NUCLEOTIDE SEQUENCE [LARGE SCALE GENOMIC DNA]</scope>
    <source>
        <strain evidence="1 2">B09-2</strain>
    </source>
</reference>
<dbReference type="Proteomes" id="UP000831189">
    <property type="component" value="Chromosome"/>
</dbReference>